<dbReference type="PROSITE" id="PS50928">
    <property type="entry name" value="ABC_TM1"/>
    <property type="match status" value="1"/>
</dbReference>
<feature type="non-terminal residue" evidence="10">
    <location>
        <position position="148"/>
    </location>
</feature>
<feature type="transmembrane region" description="Helical" evidence="8">
    <location>
        <begin position="85"/>
        <end position="109"/>
    </location>
</feature>
<evidence type="ECO:0000256" key="7">
    <source>
        <dbReference type="ARBA" id="ARBA00023136"/>
    </source>
</evidence>
<proteinExistence type="inferred from homology"/>
<evidence type="ECO:0000256" key="8">
    <source>
        <dbReference type="SAM" id="Phobius"/>
    </source>
</evidence>
<evidence type="ECO:0000256" key="5">
    <source>
        <dbReference type="ARBA" id="ARBA00022692"/>
    </source>
</evidence>
<evidence type="ECO:0000256" key="2">
    <source>
        <dbReference type="ARBA" id="ARBA00007069"/>
    </source>
</evidence>
<name>A0A382T402_9ZZZZ</name>
<evidence type="ECO:0000256" key="4">
    <source>
        <dbReference type="ARBA" id="ARBA00022475"/>
    </source>
</evidence>
<accession>A0A382T402</accession>
<dbReference type="PANTHER" id="PTHR43848:SF2">
    <property type="entry name" value="PUTRESCINE TRANSPORT SYSTEM PERMEASE PROTEIN POTI"/>
    <property type="match status" value="1"/>
</dbReference>
<keyword evidence="7 8" id="KW-0472">Membrane</keyword>
<feature type="transmembrane region" description="Helical" evidence="8">
    <location>
        <begin position="129"/>
        <end position="147"/>
    </location>
</feature>
<dbReference type="GO" id="GO:0005886">
    <property type="term" value="C:plasma membrane"/>
    <property type="evidence" value="ECO:0007669"/>
    <property type="project" value="UniProtKB-SubCell"/>
</dbReference>
<keyword evidence="6 8" id="KW-1133">Transmembrane helix</keyword>
<evidence type="ECO:0000256" key="3">
    <source>
        <dbReference type="ARBA" id="ARBA00022448"/>
    </source>
</evidence>
<evidence type="ECO:0000256" key="1">
    <source>
        <dbReference type="ARBA" id="ARBA00004651"/>
    </source>
</evidence>
<evidence type="ECO:0000259" key="9">
    <source>
        <dbReference type="PROSITE" id="PS50928"/>
    </source>
</evidence>
<comment type="subcellular location">
    <subcellularLocation>
        <location evidence="1">Cell membrane</location>
        <topology evidence="1">Multi-pass membrane protein</topology>
    </subcellularLocation>
</comment>
<dbReference type="SUPFAM" id="SSF161098">
    <property type="entry name" value="MetI-like"/>
    <property type="match status" value="1"/>
</dbReference>
<dbReference type="InterPro" id="IPR035906">
    <property type="entry name" value="MetI-like_sf"/>
</dbReference>
<feature type="domain" description="ABC transmembrane type-1" evidence="9">
    <location>
        <begin position="50"/>
        <end position="148"/>
    </location>
</feature>
<dbReference type="GO" id="GO:0055085">
    <property type="term" value="P:transmembrane transport"/>
    <property type="evidence" value="ECO:0007669"/>
    <property type="project" value="InterPro"/>
</dbReference>
<dbReference type="Gene3D" id="1.10.3720.10">
    <property type="entry name" value="MetI-like"/>
    <property type="match status" value="1"/>
</dbReference>
<dbReference type="EMBL" id="UINC01133504">
    <property type="protein sequence ID" value="SVD16475.1"/>
    <property type="molecule type" value="Genomic_DNA"/>
</dbReference>
<keyword evidence="5 8" id="KW-0812">Transmembrane</keyword>
<protein>
    <recommendedName>
        <fullName evidence="9">ABC transmembrane type-1 domain-containing protein</fullName>
    </recommendedName>
</protein>
<reference evidence="10" key="1">
    <citation type="submission" date="2018-05" db="EMBL/GenBank/DDBJ databases">
        <authorList>
            <person name="Lanie J.A."/>
            <person name="Ng W.-L."/>
            <person name="Kazmierczak K.M."/>
            <person name="Andrzejewski T.M."/>
            <person name="Davidsen T.M."/>
            <person name="Wayne K.J."/>
            <person name="Tettelin H."/>
            <person name="Glass J.I."/>
            <person name="Rusch D."/>
            <person name="Podicherti R."/>
            <person name="Tsui H.-C.T."/>
            <person name="Winkler M.E."/>
        </authorList>
    </citation>
    <scope>NUCLEOTIDE SEQUENCE</scope>
</reference>
<dbReference type="InterPro" id="IPR000515">
    <property type="entry name" value="MetI-like"/>
</dbReference>
<evidence type="ECO:0000313" key="10">
    <source>
        <dbReference type="EMBL" id="SVD16475.1"/>
    </source>
</evidence>
<keyword evidence="3" id="KW-0813">Transport</keyword>
<comment type="similarity">
    <text evidence="2">Belongs to the binding-protein-dependent transport system permease family. CysTW subfamily.</text>
</comment>
<dbReference type="PANTHER" id="PTHR43848">
    <property type="entry name" value="PUTRESCINE TRANSPORT SYSTEM PERMEASE PROTEIN POTI"/>
    <property type="match status" value="1"/>
</dbReference>
<dbReference type="InterPro" id="IPR051789">
    <property type="entry name" value="Bact_Polyamine_Transport"/>
</dbReference>
<organism evidence="10">
    <name type="scientific">marine metagenome</name>
    <dbReference type="NCBI Taxonomy" id="408172"/>
    <lineage>
        <taxon>unclassified sequences</taxon>
        <taxon>metagenomes</taxon>
        <taxon>ecological metagenomes</taxon>
    </lineage>
</organism>
<gene>
    <name evidence="10" type="ORF">METZ01_LOCUS369329</name>
</gene>
<sequence>MSVTAFNSAEFPAITPWECFSWRWFQEGKIAYDGQHLAGLSTDWRLHDGLIKSLIIGLGVVVLAVPIGMAASIVLTQVHSRLRTIFYSVSIMPVLFPGVIIGISTVVLWDRIATIGGEGFIADIGRNGIFLTILGQTCFISTYCFLIF</sequence>
<keyword evidence="4" id="KW-1003">Cell membrane</keyword>
<feature type="transmembrane region" description="Helical" evidence="8">
    <location>
        <begin position="54"/>
        <end position="78"/>
    </location>
</feature>
<dbReference type="AlphaFoldDB" id="A0A382T402"/>
<evidence type="ECO:0000256" key="6">
    <source>
        <dbReference type="ARBA" id="ARBA00022989"/>
    </source>
</evidence>